<dbReference type="SMART" id="SM00895">
    <property type="entry name" value="FCD"/>
    <property type="match status" value="1"/>
</dbReference>
<dbReference type="OrthoDB" id="7989071at2"/>
<gene>
    <name evidence="5" type="ORF">SAMN04488563_5933</name>
</gene>
<dbReference type="SMART" id="SM00345">
    <property type="entry name" value="HTH_GNTR"/>
    <property type="match status" value="1"/>
</dbReference>
<protein>
    <submittedName>
        <fullName evidence="5">DNA-binding transcriptional regulator, FadR family</fullName>
    </submittedName>
</protein>
<dbReference type="InterPro" id="IPR008920">
    <property type="entry name" value="TF_FadR/GntR_C"/>
</dbReference>
<proteinExistence type="predicted"/>
<dbReference type="InterPro" id="IPR036390">
    <property type="entry name" value="WH_DNA-bd_sf"/>
</dbReference>
<dbReference type="PROSITE" id="PS50949">
    <property type="entry name" value="HTH_GNTR"/>
    <property type="match status" value="1"/>
</dbReference>
<dbReference type="Proteomes" id="UP000182977">
    <property type="component" value="Chromosome I"/>
</dbReference>
<dbReference type="Gene3D" id="1.10.10.10">
    <property type="entry name" value="Winged helix-like DNA-binding domain superfamily/Winged helix DNA-binding domain"/>
    <property type="match status" value="1"/>
</dbReference>
<dbReference type="EMBL" id="LT629791">
    <property type="protein sequence ID" value="SDU79125.1"/>
    <property type="molecule type" value="Genomic_DNA"/>
</dbReference>
<reference evidence="6" key="1">
    <citation type="submission" date="2016-10" db="EMBL/GenBank/DDBJ databases">
        <authorList>
            <person name="Varghese N."/>
            <person name="Submissions S."/>
        </authorList>
    </citation>
    <scope>NUCLEOTIDE SEQUENCE [LARGE SCALE GENOMIC DNA]</scope>
    <source>
        <strain evidence="6">DSM 45079</strain>
    </source>
</reference>
<evidence type="ECO:0000256" key="2">
    <source>
        <dbReference type="ARBA" id="ARBA00023125"/>
    </source>
</evidence>
<evidence type="ECO:0000256" key="1">
    <source>
        <dbReference type="ARBA" id="ARBA00023015"/>
    </source>
</evidence>
<dbReference type="STRING" id="419479.SAMN04488563_5933"/>
<feature type="domain" description="HTH gntR-type" evidence="4">
    <location>
        <begin position="16"/>
        <end position="84"/>
    </location>
</feature>
<dbReference type="InterPro" id="IPR011711">
    <property type="entry name" value="GntR_C"/>
</dbReference>
<accession>A0A1H2LEG7</accession>
<name>A0A1H2LEG7_9ACTN</name>
<keyword evidence="2 5" id="KW-0238">DNA-binding</keyword>
<evidence type="ECO:0000313" key="5">
    <source>
        <dbReference type="EMBL" id="SDU79125.1"/>
    </source>
</evidence>
<dbReference type="PANTHER" id="PTHR43537">
    <property type="entry name" value="TRANSCRIPTIONAL REGULATOR, GNTR FAMILY"/>
    <property type="match status" value="1"/>
</dbReference>
<dbReference type="Gene3D" id="1.20.120.530">
    <property type="entry name" value="GntR ligand-binding domain-like"/>
    <property type="match status" value="1"/>
</dbReference>
<dbReference type="RefSeq" id="WP_052763027.1">
    <property type="nucleotide sequence ID" value="NZ_LBMC01000054.1"/>
</dbReference>
<dbReference type="GO" id="GO:0003677">
    <property type="term" value="F:DNA binding"/>
    <property type="evidence" value="ECO:0007669"/>
    <property type="project" value="UniProtKB-KW"/>
</dbReference>
<dbReference type="SUPFAM" id="SSF46785">
    <property type="entry name" value="Winged helix' DNA-binding domain"/>
    <property type="match status" value="1"/>
</dbReference>
<dbReference type="PANTHER" id="PTHR43537:SF47">
    <property type="entry name" value="REGULATORY PROTEIN GNTR HTH"/>
    <property type="match status" value="1"/>
</dbReference>
<dbReference type="CDD" id="cd07377">
    <property type="entry name" value="WHTH_GntR"/>
    <property type="match status" value="1"/>
</dbReference>
<evidence type="ECO:0000313" key="6">
    <source>
        <dbReference type="Proteomes" id="UP000182977"/>
    </source>
</evidence>
<keyword evidence="6" id="KW-1185">Reference proteome</keyword>
<dbReference type="SUPFAM" id="SSF48008">
    <property type="entry name" value="GntR ligand-binding domain-like"/>
    <property type="match status" value="1"/>
</dbReference>
<keyword evidence="3" id="KW-0804">Transcription</keyword>
<keyword evidence="1" id="KW-0805">Transcription regulation</keyword>
<dbReference type="InterPro" id="IPR036388">
    <property type="entry name" value="WH-like_DNA-bd_sf"/>
</dbReference>
<dbReference type="Pfam" id="PF07729">
    <property type="entry name" value="FCD"/>
    <property type="match status" value="1"/>
</dbReference>
<sequence>MSTETFPRAGFQRERLSVADEVLRDLRSKILSGEVTKGSKLPSERELAAFYDVSGPTVREVIRALKAMSLVEVRHGSGTYVFADSATLLSEAFSAVVQLDEIDLASVLSLTDVVYEQAVGLAVDAASDAEVGELRRRAERFAQPIAGADEFEVALEGFLTHLVDISHSRLLQAMSRFLVQAHLTLARSAALTSPPMWDRIAGRLIPERLAIVEALEQRDRAAAAGAVKAYTSHGRNLVGEHANWPAPVAQPG</sequence>
<dbReference type="GO" id="GO:0003700">
    <property type="term" value="F:DNA-binding transcription factor activity"/>
    <property type="evidence" value="ECO:0007669"/>
    <property type="project" value="InterPro"/>
</dbReference>
<evidence type="ECO:0000259" key="4">
    <source>
        <dbReference type="PROSITE" id="PS50949"/>
    </source>
</evidence>
<dbReference type="Pfam" id="PF00392">
    <property type="entry name" value="GntR"/>
    <property type="match status" value="1"/>
</dbReference>
<evidence type="ECO:0000256" key="3">
    <source>
        <dbReference type="ARBA" id="ARBA00023163"/>
    </source>
</evidence>
<dbReference type="InterPro" id="IPR000524">
    <property type="entry name" value="Tscrpt_reg_HTH_GntR"/>
</dbReference>
<dbReference type="AlphaFoldDB" id="A0A1H2LEG7"/>
<organism evidence="5 6">
    <name type="scientific">Jiangella alkaliphila</name>
    <dbReference type="NCBI Taxonomy" id="419479"/>
    <lineage>
        <taxon>Bacteria</taxon>
        <taxon>Bacillati</taxon>
        <taxon>Actinomycetota</taxon>
        <taxon>Actinomycetes</taxon>
        <taxon>Jiangellales</taxon>
        <taxon>Jiangellaceae</taxon>
        <taxon>Jiangella</taxon>
    </lineage>
</organism>